<dbReference type="EMBL" id="CACRXK020034318">
    <property type="protein sequence ID" value="CAB4044225.1"/>
    <property type="molecule type" value="Genomic_DNA"/>
</dbReference>
<proteinExistence type="predicted"/>
<name>A0A6S7KFE3_PARCT</name>
<evidence type="ECO:0000313" key="1">
    <source>
        <dbReference type="EMBL" id="CAB4044225.1"/>
    </source>
</evidence>
<gene>
    <name evidence="1" type="ORF">PACLA_8A011309</name>
</gene>
<dbReference type="AlphaFoldDB" id="A0A6S7KFE3"/>
<evidence type="ECO:0000313" key="2">
    <source>
        <dbReference type="Proteomes" id="UP001152795"/>
    </source>
</evidence>
<dbReference type="OrthoDB" id="5975077at2759"/>
<keyword evidence="2" id="KW-1185">Reference proteome</keyword>
<protein>
    <submittedName>
        <fullName evidence="1">Uncharacterized protein</fullName>
    </submittedName>
</protein>
<accession>A0A6S7KFE3</accession>
<dbReference type="Proteomes" id="UP001152795">
    <property type="component" value="Unassembled WGS sequence"/>
</dbReference>
<reference evidence="1" key="1">
    <citation type="submission" date="2020-04" db="EMBL/GenBank/DDBJ databases">
        <authorList>
            <person name="Alioto T."/>
            <person name="Alioto T."/>
            <person name="Gomez Garrido J."/>
        </authorList>
    </citation>
    <scope>NUCLEOTIDE SEQUENCE</scope>
    <source>
        <strain evidence="1">A484AB</strain>
    </source>
</reference>
<organism evidence="1 2">
    <name type="scientific">Paramuricea clavata</name>
    <name type="common">Red gorgonian</name>
    <name type="synonym">Violescent sea-whip</name>
    <dbReference type="NCBI Taxonomy" id="317549"/>
    <lineage>
        <taxon>Eukaryota</taxon>
        <taxon>Metazoa</taxon>
        <taxon>Cnidaria</taxon>
        <taxon>Anthozoa</taxon>
        <taxon>Octocorallia</taxon>
        <taxon>Malacalcyonacea</taxon>
        <taxon>Plexauridae</taxon>
        <taxon>Paramuricea</taxon>
    </lineage>
</organism>
<comment type="caution">
    <text evidence="1">The sequence shown here is derived from an EMBL/GenBank/DDBJ whole genome shotgun (WGS) entry which is preliminary data.</text>
</comment>
<sequence>MVPAGVHRGTKLGPWLLTVMIDELDIPNTELWKYVDDTTMSETIGRNQNSNIQTAVDTLVNCAATDKFQLKKNVKNCVFASASRINKLSILLSIFINDNYIDTVTDAKILGLNVSYKL</sequence>